<dbReference type="PRINTS" id="PR00950">
    <property type="entry name" value="TYPE3IMSPROT"/>
</dbReference>
<reference evidence="4 5" key="1">
    <citation type="journal article" date="2019" name="Int. J. Syst. Evol. Microbiol.">
        <title>The Global Catalogue of Microorganisms (GCM) 10K type strain sequencing project: providing services to taxonomists for standard genome sequencing and annotation.</title>
        <authorList>
            <consortium name="The Broad Institute Genomics Platform"/>
            <consortium name="The Broad Institute Genome Sequencing Center for Infectious Disease"/>
            <person name="Wu L."/>
            <person name="Ma J."/>
        </authorList>
    </citation>
    <scope>NUCLEOTIDE SEQUENCE [LARGE SCALE GENOMIC DNA]</scope>
    <source>
        <strain evidence="4 5">JCM 14162</strain>
    </source>
</reference>
<feature type="transmembrane region" description="Helical" evidence="3">
    <location>
        <begin position="35"/>
        <end position="67"/>
    </location>
</feature>
<keyword evidence="5" id="KW-1185">Reference proteome</keyword>
<dbReference type="Pfam" id="PF01312">
    <property type="entry name" value="Bac_export_2"/>
    <property type="match status" value="1"/>
</dbReference>
<comment type="caution">
    <text evidence="4">The sequence shown here is derived from an EMBL/GenBank/DDBJ whole genome shotgun (WGS) entry which is preliminary data.</text>
</comment>
<comment type="similarity">
    <text evidence="1">Belongs to the type III secretion exporter family.</text>
</comment>
<feature type="region of interest" description="Disordered" evidence="2">
    <location>
        <begin position="1"/>
        <end position="25"/>
    </location>
</feature>
<evidence type="ECO:0000256" key="2">
    <source>
        <dbReference type="SAM" id="MobiDB-lite"/>
    </source>
</evidence>
<keyword evidence="3" id="KW-0812">Transmembrane</keyword>
<evidence type="ECO:0000313" key="4">
    <source>
        <dbReference type="EMBL" id="GAA0480695.1"/>
    </source>
</evidence>
<feature type="transmembrane region" description="Helical" evidence="3">
    <location>
        <begin position="87"/>
        <end position="111"/>
    </location>
</feature>
<keyword evidence="3" id="KW-1133">Transmembrane helix</keyword>
<name>A0ABN1ANI8_9SPHN</name>
<organism evidence="4 5">
    <name type="scientific">Parasphingorhabdus litoris</name>
    <dbReference type="NCBI Taxonomy" id="394733"/>
    <lineage>
        <taxon>Bacteria</taxon>
        <taxon>Pseudomonadati</taxon>
        <taxon>Pseudomonadota</taxon>
        <taxon>Alphaproteobacteria</taxon>
        <taxon>Sphingomonadales</taxon>
        <taxon>Sphingomonadaceae</taxon>
        <taxon>Parasphingorhabdus</taxon>
    </lineage>
</organism>
<evidence type="ECO:0000256" key="1">
    <source>
        <dbReference type="ARBA" id="ARBA00010690"/>
    </source>
</evidence>
<dbReference type="Proteomes" id="UP001500713">
    <property type="component" value="Unassembled WGS sequence"/>
</dbReference>
<dbReference type="InterPro" id="IPR029025">
    <property type="entry name" value="T3SS_substrate_exporter_C"/>
</dbReference>
<keyword evidence="3" id="KW-0472">Membrane</keyword>
<evidence type="ECO:0000256" key="3">
    <source>
        <dbReference type="SAM" id="Phobius"/>
    </source>
</evidence>
<feature type="transmembrane region" description="Helical" evidence="3">
    <location>
        <begin position="151"/>
        <end position="170"/>
    </location>
</feature>
<dbReference type="SUPFAM" id="SSF160544">
    <property type="entry name" value="EscU C-terminal domain-like"/>
    <property type="match status" value="1"/>
</dbReference>
<proteinExistence type="inferred from homology"/>
<dbReference type="Gene3D" id="3.40.1690.10">
    <property type="entry name" value="secretion proteins EscU"/>
    <property type="match status" value="1"/>
</dbReference>
<accession>A0ABN1ANI8</accession>
<protein>
    <submittedName>
        <fullName evidence="4">SctU family type III secretion system export apparatus subunit BscU</fullName>
    </submittedName>
</protein>
<dbReference type="PANTHER" id="PTHR30531">
    <property type="entry name" value="FLAGELLAR BIOSYNTHETIC PROTEIN FLHB"/>
    <property type="match status" value="1"/>
</dbReference>
<feature type="transmembrane region" description="Helical" evidence="3">
    <location>
        <begin position="206"/>
        <end position="225"/>
    </location>
</feature>
<dbReference type="PANTHER" id="PTHR30531:SF12">
    <property type="entry name" value="FLAGELLAR BIOSYNTHETIC PROTEIN FLHB"/>
    <property type="match status" value="1"/>
</dbReference>
<feature type="compositionally biased region" description="Basic and acidic residues" evidence="2">
    <location>
        <begin position="1"/>
        <end position="13"/>
    </location>
</feature>
<dbReference type="EMBL" id="BAAAEM010000003">
    <property type="protein sequence ID" value="GAA0480695.1"/>
    <property type="molecule type" value="Genomic_DNA"/>
</dbReference>
<evidence type="ECO:0000313" key="5">
    <source>
        <dbReference type="Proteomes" id="UP001500713"/>
    </source>
</evidence>
<dbReference type="RefSeq" id="WP_229953595.1">
    <property type="nucleotide sequence ID" value="NZ_BAAAEM010000003.1"/>
</dbReference>
<gene>
    <name evidence="4" type="primary">bscU</name>
    <name evidence="4" type="ORF">GCM10009096_23470</name>
</gene>
<dbReference type="InterPro" id="IPR006135">
    <property type="entry name" value="T3SS_substrate_exporter"/>
</dbReference>
<sequence length="400" mass="43732">MSDKDKDSGDKTELPTPKKLKDARKKGDIAKSKDVGAAFSTVTFLLLFAVAAGYCCLLIGQFALAMLNQATSMPFDTALDQLGQRALWLFIGLSALLLAPLAVIGMLVEFFQAGPVMTGEKMKPTLDKLNPVEGLKRMFGKDGLVEMVKTLLKVIALVSIVILVFFGAVGEVGGIVRQALWTDQAGAGQIAGSRTLDLIYSITLQLLMWSAALFLFIALLDRIYAKHAFIKKMKMSRRDIRQEHKDDEGDPMVKSHRRQLHQEWADSNAAQASGNAAALLVNPTHLAIALDYNEDDTPVPVIAAKGQGPLAQMMRNAARDNDVPIIRNVAAARQLWARGETGEIVPEDMFDAIAEIILWARKAKAGQAPMEQELGTNNMAFENDEYGDFADADDVRVKED</sequence>